<gene>
    <name evidence="3" type="ORF">H8S34_09710</name>
</gene>
<evidence type="ECO:0000313" key="4">
    <source>
        <dbReference type="Proteomes" id="UP000660021"/>
    </source>
</evidence>
<keyword evidence="1" id="KW-0812">Transmembrane</keyword>
<keyword evidence="1" id="KW-1133">Transmembrane helix</keyword>
<evidence type="ECO:0000259" key="2">
    <source>
        <dbReference type="Pfam" id="PF20155"/>
    </source>
</evidence>
<dbReference type="EMBL" id="JACOPR010000005">
    <property type="protein sequence ID" value="MBC5731103.1"/>
    <property type="molecule type" value="Genomic_DNA"/>
</dbReference>
<evidence type="ECO:0000313" key="3">
    <source>
        <dbReference type="EMBL" id="MBC5731103.1"/>
    </source>
</evidence>
<feature type="transmembrane region" description="Helical" evidence="1">
    <location>
        <begin position="276"/>
        <end position="298"/>
    </location>
</feature>
<accession>A0ABR7HUD3</accession>
<feature type="domain" description="Tape measure protein N-terminal" evidence="2">
    <location>
        <begin position="75"/>
        <end position="260"/>
    </location>
</feature>
<reference evidence="3 4" key="1">
    <citation type="submission" date="2020-08" db="EMBL/GenBank/DDBJ databases">
        <title>Genome public.</title>
        <authorList>
            <person name="Liu C."/>
            <person name="Sun Q."/>
        </authorList>
    </citation>
    <scope>NUCLEOTIDE SEQUENCE [LARGE SCALE GENOMIC DNA]</scope>
    <source>
        <strain evidence="3 4">New-38</strain>
    </source>
</reference>
<keyword evidence="4" id="KW-1185">Reference proteome</keyword>
<protein>
    <submittedName>
        <fullName evidence="3">Tape measure protein</fullName>
    </submittedName>
</protein>
<name>A0ABR7HUD3_9FIRM</name>
<proteinExistence type="predicted"/>
<feature type="transmembrane region" description="Helical" evidence="1">
    <location>
        <begin position="378"/>
        <end position="399"/>
    </location>
</feature>
<dbReference type="Pfam" id="PF20155">
    <property type="entry name" value="TMP_3"/>
    <property type="match status" value="1"/>
</dbReference>
<sequence length="625" mass="66362">MARIQEELILVDRFTAAFTSYLQCTGRAAEATELARRQANQYSEAQRQLSGTTDTLTGKIRNLVGAYAGLKGLTSLVGLSDTMAQTTARLNRMNGELKDTAQLNRMIYESAQRSRGSYQATADMVGKLGTMAGDAFNSTRELVSFAEQINKQIILSGASTQAADAALLQLTQAMSSGVLRGEELNSILEQTPTIAQSIAKYMGVSVGTMREMASEGQVTAEVVKNAMFDAAARINAEFAQMPMTWGQVWTSFQNTALMAFQPVLVGINWLANNLDIIGPLVLGAAGAFAVFQIAANWTKIAAVATAAYHFVVNLLSIGFGVLTGNTAAASAAVFTFNSALLASPITWIVMGVILLVAALYAGVAAFNHFTKSSISATGIVAGAFFTMGAQIMNMTIVPLQRGFAMFINFVGNAFTDLPGAVEILFHDMALGILGHIRSVASGIEALINAIPGVEVSLTSGIDSLYQTMQASRERAIAAGSYKEFVKPMEYFDLGKSFQSGYQWGSNLKLGGFSMPGMGDYGSGFTVPAYGELASINGKLGDISGSVGSIEKAVNLSEEDLKSLVDMAQRQYVNRINLTAQTPVITINSANTGRTAADRQQLADTIRDILIEQVAAGSTVSTARAY</sequence>
<dbReference type="NCBIfam" id="TIGR02675">
    <property type="entry name" value="tape_meas_nterm"/>
    <property type="match status" value="1"/>
</dbReference>
<keyword evidence="1" id="KW-0472">Membrane</keyword>
<comment type="caution">
    <text evidence="3">The sequence shown here is derived from an EMBL/GenBank/DDBJ whole genome shotgun (WGS) entry which is preliminary data.</text>
</comment>
<dbReference type="RefSeq" id="WP_186963846.1">
    <property type="nucleotide sequence ID" value="NZ_JACOPR010000005.1"/>
</dbReference>
<organism evidence="3 4">
    <name type="scientific">Pseudoflavonifractor hominis</name>
    <dbReference type="NCBI Taxonomy" id="2763059"/>
    <lineage>
        <taxon>Bacteria</taxon>
        <taxon>Bacillati</taxon>
        <taxon>Bacillota</taxon>
        <taxon>Clostridia</taxon>
        <taxon>Eubacteriales</taxon>
        <taxon>Oscillospiraceae</taxon>
        <taxon>Pseudoflavonifractor</taxon>
    </lineage>
</organism>
<dbReference type="Proteomes" id="UP000660021">
    <property type="component" value="Unassembled WGS sequence"/>
</dbReference>
<feature type="transmembrane region" description="Helical" evidence="1">
    <location>
        <begin position="345"/>
        <end position="366"/>
    </location>
</feature>
<feature type="transmembrane region" description="Helical" evidence="1">
    <location>
        <begin position="310"/>
        <end position="333"/>
    </location>
</feature>
<evidence type="ECO:0000256" key="1">
    <source>
        <dbReference type="SAM" id="Phobius"/>
    </source>
</evidence>
<dbReference type="InterPro" id="IPR013491">
    <property type="entry name" value="Tape_meas_N"/>
</dbReference>